<accession>A0A0C2XE74</accession>
<organism evidence="1 2">
    <name type="scientific">Amanita muscaria (strain Koide BX008)</name>
    <dbReference type="NCBI Taxonomy" id="946122"/>
    <lineage>
        <taxon>Eukaryota</taxon>
        <taxon>Fungi</taxon>
        <taxon>Dikarya</taxon>
        <taxon>Basidiomycota</taxon>
        <taxon>Agaricomycotina</taxon>
        <taxon>Agaricomycetes</taxon>
        <taxon>Agaricomycetidae</taxon>
        <taxon>Agaricales</taxon>
        <taxon>Pluteineae</taxon>
        <taxon>Amanitaceae</taxon>
        <taxon>Amanita</taxon>
    </lineage>
</organism>
<protein>
    <submittedName>
        <fullName evidence="1">Uncharacterized protein</fullName>
    </submittedName>
</protein>
<keyword evidence="2" id="KW-1185">Reference proteome</keyword>
<sequence>MQRQQEPVHIHLPPPPVYVQLPPGVEQLISLIQENHDSQVAIYQQQHDFARDMKQLSNALERGVNDRHDQLRAIHARLDYLTGALQVQASQDLSDSEPPAMTFPMPGHPVVPTTMDFDVPPVIPTPLPMLRPRRIRSRRRR</sequence>
<dbReference type="OrthoDB" id="2507336at2759"/>
<dbReference type="Proteomes" id="UP000054549">
    <property type="component" value="Unassembled WGS sequence"/>
</dbReference>
<dbReference type="InParanoid" id="A0A0C2XE74"/>
<evidence type="ECO:0000313" key="2">
    <source>
        <dbReference type="Proteomes" id="UP000054549"/>
    </source>
</evidence>
<dbReference type="EMBL" id="KN818230">
    <property type="protein sequence ID" value="KIL67756.1"/>
    <property type="molecule type" value="Genomic_DNA"/>
</dbReference>
<dbReference type="HOGENOM" id="CLU_1824833_0_0_1"/>
<proteinExistence type="predicted"/>
<dbReference type="AlphaFoldDB" id="A0A0C2XE74"/>
<reference evidence="1 2" key="1">
    <citation type="submission" date="2014-04" db="EMBL/GenBank/DDBJ databases">
        <title>Evolutionary Origins and Diversification of the Mycorrhizal Mutualists.</title>
        <authorList>
            <consortium name="DOE Joint Genome Institute"/>
            <consortium name="Mycorrhizal Genomics Consortium"/>
            <person name="Kohler A."/>
            <person name="Kuo A."/>
            <person name="Nagy L.G."/>
            <person name="Floudas D."/>
            <person name="Copeland A."/>
            <person name="Barry K.W."/>
            <person name="Cichocki N."/>
            <person name="Veneault-Fourrey C."/>
            <person name="LaButti K."/>
            <person name="Lindquist E.A."/>
            <person name="Lipzen A."/>
            <person name="Lundell T."/>
            <person name="Morin E."/>
            <person name="Murat C."/>
            <person name="Riley R."/>
            <person name="Ohm R."/>
            <person name="Sun H."/>
            <person name="Tunlid A."/>
            <person name="Henrissat B."/>
            <person name="Grigoriev I.V."/>
            <person name="Hibbett D.S."/>
            <person name="Martin F."/>
        </authorList>
    </citation>
    <scope>NUCLEOTIDE SEQUENCE [LARGE SCALE GENOMIC DNA]</scope>
    <source>
        <strain evidence="1 2">Koide BX008</strain>
    </source>
</reference>
<gene>
    <name evidence="1" type="ORF">M378DRAFT_9038</name>
</gene>
<evidence type="ECO:0000313" key="1">
    <source>
        <dbReference type="EMBL" id="KIL67756.1"/>
    </source>
</evidence>
<name>A0A0C2XE74_AMAMK</name>